<dbReference type="AlphaFoldDB" id="A0A124IAK8"/>
<proteinExistence type="predicted"/>
<protein>
    <recommendedName>
        <fullName evidence="1">Beta-xylosidase C-terminal Concanavalin A-like domain-containing protein</fullName>
    </recommendedName>
</protein>
<name>A0A124IAK8_9ACTN</name>
<dbReference type="SUPFAM" id="SSF49899">
    <property type="entry name" value="Concanavalin A-like lectins/glucanases"/>
    <property type="match status" value="1"/>
</dbReference>
<dbReference type="InterPro" id="IPR013320">
    <property type="entry name" value="ConA-like_dom_sf"/>
</dbReference>
<dbReference type="RefSeq" id="WP_062716599.1">
    <property type="nucleotide sequence ID" value="NZ_KQ948924.1"/>
</dbReference>
<dbReference type="Pfam" id="PF17851">
    <property type="entry name" value="GH43_C2"/>
    <property type="match status" value="1"/>
</dbReference>
<reference evidence="2 3" key="1">
    <citation type="submission" date="2015-10" db="EMBL/GenBank/DDBJ databases">
        <title>Draft genome sequence of Streptomyces caeruleatus NRRL B-24802, type strain for the species Streptomyces caeruleatus.</title>
        <authorList>
            <person name="Ruckert C."/>
            <person name="Winkler A."/>
            <person name="Kalinowski J."/>
            <person name="Kampfer P."/>
            <person name="Glaeser S."/>
        </authorList>
    </citation>
    <scope>NUCLEOTIDE SEQUENCE [LARGE SCALE GENOMIC DNA]</scope>
    <source>
        <strain evidence="2 3">NRRL B-24802</strain>
    </source>
</reference>
<evidence type="ECO:0000259" key="1">
    <source>
        <dbReference type="Pfam" id="PF17851"/>
    </source>
</evidence>
<organism evidence="2 3">
    <name type="scientific">Streptomyces caeruleatus</name>
    <dbReference type="NCBI Taxonomy" id="661399"/>
    <lineage>
        <taxon>Bacteria</taxon>
        <taxon>Bacillati</taxon>
        <taxon>Actinomycetota</taxon>
        <taxon>Actinomycetes</taxon>
        <taxon>Kitasatosporales</taxon>
        <taxon>Streptomycetaceae</taxon>
        <taxon>Streptomyces</taxon>
    </lineage>
</organism>
<keyword evidence="3" id="KW-1185">Reference proteome</keyword>
<comment type="caution">
    <text evidence="2">The sequence shown here is derived from an EMBL/GenBank/DDBJ whole genome shotgun (WGS) entry which is preliminary data.</text>
</comment>
<sequence length="68" mass="7223">MGGVQALPIELDATVLSDEHADEFHDGQLRLLGFTGAMLGLWVQDLDGSGVHADFAHATYRTSQDGPA</sequence>
<evidence type="ECO:0000313" key="3">
    <source>
        <dbReference type="Proteomes" id="UP000053429"/>
    </source>
</evidence>
<dbReference type="STRING" id="661399.AQJ67_04355"/>
<dbReference type="EMBL" id="LMWY01000003">
    <property type="protein sequence ID" value="KUO06035.1"/>
    <property type="molecule type" value="Genomic_DNA"/>
</dbReference>
<gene>
    <name evidence="2" type="ORF">AQJ67_04355</name>
</gene>
<dbReference type="Proteomes" id="UP000053429">
    <property type="component" value="Unassembled WGS sequence"/>
</dbReference>
<accession>A0A124IAK8</accession>
<dbReference type="Gene3D" id="2.60.120.200">
    <property type="match status" value="1"/>
</dbReference>
<evidence type="ECO:0000313" key="2">
    <source>
        <dbReference type="EMBL" id="KUO06035.1"/>
    </source>
</evidence>
<dbReference type="InterPro" id="IPR041542">
    <property type="entry name" value="GH43_C2"/>
</dbReference>
<feature type="domain" description="Beta-xylosidase C-terminal Concanavalin A-like" evidence="1">
    <location>
        <begin position="4"/>
        <end position="61"/>
    </location>
</feature>